<comment type="caution">
    <text evidence="2">The sequence shown here is derived from an EMBL/GenBank/DDBJ whole genome shotgun (WGS) entry which is preliminary data.</text>
</comment>
<dbReference type="GO" id="GO:0003723">
    <property type="term" value="F:RNA binding"/>
    <property type="evidence" value="ECO:0007669"/>
    <property type="project" value="InterPro"/>
</dbReference>
<sequence length="300" mass="33746">MSPRSHVEPPPPSRSNYSDTHIEIDAHLPHKYQHHQHQHHHKRPEPSTLIPYSPIDHIEREYRARSRSGHSEKISVTETTVEPPRSPRPVFKETVRVDETIVDSPKSRTPVKETFRSDEIVEIDRSPIRTTAEVDDREVRPSRRGSPAYVDEAPNSVTIPTHHIRIGDILILQGRPSQVIRISTSSATGQHRFLGVDLFTKQLHEESSSISNPAPSVIVQTMKGPILKQYRVLDLQDGHVVAITETGDVKQNLPVIDQSSLWERLQAAFDSGRGSVRVLVVNDNGREIGVDMKVLHGSAL</sequence>
<feature type="compositionally biased region" description="Basic and acidic residues" evidence="1">
    <location>
        <begin position="128"/>
        <end position="141"/>
    </location>
</feature>
<organism evidence="2 3">
    <name type="scientific">Cytospora leucostoma</name>
    <dbReference type="NCBI Taxonomy" id="1230097"/>
    <lineage>
        <taxon>Eukaryota</taxon>
        <taxon>Fungi</taxon>
        <taxon>Dikarya</taxon>
        <taxon>Ascomycota</taxon>
        <taxon>Pezizomycotina</taxon>
        <taxon>Sordariomycetes</taxon>
        <taxon>Sordariomycetidae</taxon>
        <taxon>Diaporthales</taxon>
        <taxon>Cytosporaceae</taxon>
        <taxon>Cytospora</taxon>
    </lineage>
</organism>
<evidence type="ECO:0000313" key="3">
    <source>
        <dbReference type="Proteomes" id="UP000285146"/>
    </source>
</evidence>
<dbReference type="InterPro" id="IPR014722">
    <property type="entry name" value="Rib_uL2_dom2"/>
</dbReference>
<dbReference type="OrthoDB" id="9975114at2759"/>
<gene>
    <name evidence="2" type="ORF">VPNG_08822</name>
</gene>
<dbReference type="AlphaFoldDB" id="A0A423W1D7"/>
<dbReference type="STRING" id="1230097.A0A423W1D7"/>
<dbReference type="EMBL" id="LKEB01000065">
    <property type="protein sequence ID" value="ROV97173.1"/>
    <property type="molecule type" value="Genomic_DNA"/>
</dbReference>
<dbReference type="InterPro" id="IPR008991">
    <property type="entry name" value="Translation_prot_SH3-like_sf"/>
</dbReference>
<dbReference type="InterPro" id="IPR012340">
    <property type="entry name" value="NA-bd_OB-fold"/>
</dbReference>
<feature type="region of interest" description="Disordered" evidence="1">
    <location>
        <begin position="64"/>
        <end position="88"/>
    </location>
</feature>
<dbReference type="SUPFAM" id="SSF50249">
    <property type="entry name" value="Nucleic acid-binding proteins"/>
    <property type="match status" value="1"/>
</dbReference>
<dbReference type="CDD" id="cd04469">
    <property type="entry name" value="S1_Hex1"/>
    <property type="match status" value="1"/>
</dbReference>
<name>A0A423W1D7_9PEZI</name>
<dbReference type="InterPro" id="IPR037318">
    <property type="entry name" value="Hex1_S1"/>
</dbReference>
<reference evidence="2 3" key="1">
    <citation type="submission" date="2015-09" db="EMBL/GenBank/DDBJ databases">
        <title>Host preference determinants of Valsa canker pathogens revealed by comparative genomics.</title>
        <authorList>
            <person name="Yin Z."/>
            <person name="Huang L."/>
        </authorList>
    </citation>
    <scope>NUCLEOTIDE SEQUENCE [LARGE SCALE GENOMIC DNA]</scope>
    <source>
        <strain evidence="2 3">SXYLt</strain>
    </source>
</reference>
<feature type="region of interest" description="Disordered" evidence="1">
    <location>
        <begin position="31"/>
        <end position="50"/>
    </location>
</feature>
<dbReference type="PANTHER" id="PTHR11673">
    <property type="entry name" value="TRANSLATION INITIATION FACTOR 5A FAMILY MEMBER"/>
    <property type="match status" value="1"/>
</dbReference>
<dbReference type="Gene3D" id="2.40.50.140">
    <property type="entry name" value="Nucleic acid-binding proteins"/>
    <property type="match status" value="1"/>
</dbReference>
<dbReference type="InParanoid" id="A0A423W1D7"/>
<dbReference type="InterPro" id="IPR001884">
    <property type="entry name" value="IF5A-like"/>
</dbReference>
<evidence type="ECO:0000313" key="2">
    <source>
        <dbReference type="EMBL" id="ROV97173.1"/>
    </source>
</evidence>
<feature type="compositionally biased region" description="Basic and acidic residues" evidence="1">
    <location>
        <begin position="64"/>
        <end position="75"/>
    </location>
</feature>
<keyword evidence="3" id="KW-1185">Reference proteome</keyword>
<dbReference type="GO" id="GO:0003746">
    <property type="term" value="F:translation elongation factor activity"/>
    <property type="evidence" value="ECO:0007669"/>
    <property type="project" value="InterPro"/>
</dbReference>
<dbReference type="Proteomes" id="UP000285146">
    <property type="component" value="Unassembled WGS sequence"/>
</dbReference>
<feature type="region of interest" description="Disordered" evidence="1">
    <location>
        <begin position="128"/>
        <end position="154"/>
    </location>
</feature>
<proteinExistence type="predicted"/>
<dbReference type="GO" id="GO:0045901">
    <property type="term" value="P:positive regulation of translational elongation"/>
    <property type="evidence" value="ECO:0007669"/>
    <property type="project" value="InterPro"/>
</dbReference>
<dbReference type="GO" id="GO:0043022">
    <property type="term" value="F:ribosome binding"/>
    <property type="evidence" value="ECO:0007669"/>
    <property type="project" value="InterPro"/>
</dbReference>
<dbReference type="SUPFAM" id="SSF50104">
    <property type="entry name" value="Translation proteins SH3-like domain"/>
    <property type="match status" value="1"/>
</dbReference>
<accession>A0A423W1D7</accession>
<protein>
    <submittedName>
        <fullName evidence="2">Uncharacterized protein</fullName>
    </submittedName>
</protein>
<feature type="compositionally biased region" description="Basic residues" evidence="1">
    <location>
        <begin position="31"/>
        <end position="43"/>
    </location>
</feature>
<evidence type="ECO:0000256" key="1">
    <source>
        <dbReference type="SAM" id="MobiDB-lite"/>
    </source>
</evidence>
<dbReference type="Gene3D" id="2.30.30.30">
    <property type="match status" value="1"/>
</dbReference>